<evidence type="ECO:0000313" key="2">
    <source>
        <dbReference type="EMBL" id="GLY71756.1"/>
    </source>
</evidence>
<gene>
    <name evidence="2" type="ORF">Airi01_000230</name>
</gene>
<evidence type="ECO:0008006" key="4">
    <source>
        <dbReference type="Google" id="ProtNLM"/>
    </source>
</evidence>
<dbReference type="AlphaFoldDB" id="A0A9W6R9E0"/>
<proteinExistence type="predicted"/>
<feature type="signal peptide" evidence="1">
    <location>
        <begin position="1"/>
        <end position="23"/>
    </location>
</feature>
<dbReference type="PANTHER" id="PTHR43649">
    <property type="entry name" value="ARABINOSE-BINDING PROTEIN-RELATED"/>
    <property type="match status" value="1"/>
</dbReference>
<organism evidence="2 3">
    <name type="scientific">Actinoallomurus iriomotensis</name>
    <dbReference type="NCBI Taxonomy" id="478107"/>
    <lineage>
        <taxon>Bacteria</taxon>
        <taxon>Bacillati</taxon>
        <taxon>Actinomycetota</taxon>
        <taxon>Actinomycetes</taxon>
        <taxon>Streptosporangiales</taxon>
        <taxon>Thermomonosporaceae</taxon>
        <taxon>Actinoallomurus</taxon>
    </lineage>
</organism>
<dbReference type="InterPro" id="IPR006059">
    <property type="entry name" value="SBP"/>
</dbReference>
<dbReference type="Pfam" id="PF01547">
    <property type="entry name" value="SBP_bac_1"/>
    <property type="match status" value="1"/>
</dbReference>
<accession>A0A9W6R9E0</accession>
<evidence type="ECO:0000256" key="1">
    <source>
        <dbReference type="SAM" id="SignalP"/>
    </source>
</evidence>
<name>A0A9W6R9E0_9ACTN</name>
<keyword evidence="1" id="KW-0732">Signal</keyword>
<dbReference type="SUPFAM" id="SSF53850">
    <property type="entry name" value="Periplasmic binding protein-like II"/>
    <property type="match status" value="1"/>
</dbReference>
<evidence type="ECO:0000313" key="3">
    <source>
        <dbReference type="Proteomes" id="UP001165135"/>
    </source>
</evidence>
<dbReference type="Gene3D" id="3.40.190.10">
    <property type="entry name" value="Periplasmic binding protein-like II"/>
    <property type="match status" value="2"/>
</dbReference>
<dbReference type="PANTHER" id="PTHR43649:SF14">
    <property type="entry name" value="BLR3389 PROTEIN"/>
    <property type="match status" value="1"/>
</dbReference>
<dbReference type="InterPro" id="IPR050490">
    <property type="entry name" value="Bact_solute-bd_prot1"/>
</dbReference>
<protein>
    <recommendedName>
        <fullName evidence="4">ABC transporter substrate-binding protein</fullName>
    </recommendedName>
</protein>
<feature type="chain" id="PRO_5040871344" description="ABC transporter substrate-binding protein" evidence="1">
    <location>
        <begin position="24"/>
        <end position="445"/>
    </location>
</feature>
<reference evidence="2" key="1">
    <citation type="submission" date="2023-03" db="EMBL/GenBank/DDBJ databases">
        <title>Actinoallomurus iriomotensis NBRC 103681.</title>
        <authorList>
            <person name="Ichikawa N."/>
            <person name="Sato H."/>
            <person name="Tonouchi N."/>
        </authorList>
    </citation>
    <scope>NUCLEOTIDE SEQUENCE</scope>
    <source>
        <strain evidence="2">NBRC 103681</strain>
    </source>
</reference>
<dbReference type="EMBL" id="BSTJ01000001">
    <property type="protein sequence ID" value="GLY71756.1"/>
    <property type="molecule type" value="Genomic_DNA"/>
</dbReference>
<sequence>MFEMSARARAIMAALSAAFLATAACSGGKGGSSHAASVTQPVKGGPIEAGVIPAKGTPSYNFLRDLANGLEKDYPGTKMTLTFANTEARPGLEQRWRSGKGPDLDYGMFDGTNPNLQDWANDDFLVDLTPYLKQQNPQTGKPWLDSFSPTAQPFMKNKDGKYYAVPTEASLTVLFYNAKIFKDHDIKPPATWDELLTAVDQLKAAGVDPIAVTGLFEPYMGMWSDYLFLRSVGYAKTRAALSDCTGKLDDPGFADGLTKLQQLRDKGAFLKGFQGTDFTAAQASFFQGKAGMILMGSWLVSEMKKSIPPDFQLGAIGFPSLPGGHGDQTALMGGEQLVSLNAKSDVIPLAIEWLKRLTSKQTQTARAKEIGEVSAVNDVGAPPEMPGMDKVMKSASTMVPRYYGIPDSKTKDAVYPEIAKLFFGKSDAQQTLNNLKSNLSRVCGN</sequence>
<comment type="caution">
    <text evidence="2">The sequence shown here is derived from an EMBL/GenBank/DDBJ whole genome shotgun (WGS) entry which is preliminary data.</text>
</comment>
<dbReference type="PROSITE" id="PS51257">
    <property type="entry name" value="PROKAR_LIPOPROTEIN"/>
    <property type="match status" value="1"/>
</dbReference>
<dbReference type="Proteomes" id="UP001165135">
    <property type="component" value="Unassembled WGS sequence"/>
</dbReference>